<gene>
    <name evidence="3" type="ORF">SAMN05421797_11417</name>
</gene>
<proteinExistence type="predicted"/>
<accession>A0A1N7ARD7</accession>
<dbReference type="InterPro" id="IPR037523">
    <property type="entry name" value="VOC_core"/>
</dbReference>
<protein>
    <submittedName>
        <fullName evidence="3">Catechol 2,3-dioxygenase</fullName>
    </submittedName>
</protein>
<dbReference type="GO" id="GO:0051213">
    <property type="term" value="F:dioxygenase activity"/>
    <property type="evidence" value="ECO:0007669"/>
    <property type="project" value="UniProtKB-KW"/>
</dbReference>
<dbReference type="InterPro" id="IPR051785">
    <property type="entry name" value="MMCE/EMCE_epimerase"/>
</dbReference>
<reference evidence="4" key="1">
    <citation type="submission" date="2017-01" db="EMBL/GenBank/DDBJ databases">
        <authorList>
            <person name="Varghese N."/>
            <person name="Submissions S."/>
        </authorList>
    </citation>
    <scope>NUCLEOTIDE SEQUENCE [LARGE SCALE GENOMIC DNA]</scope>
    <source>
        <strain evidence="4">DSM 15366</strain>
    </source>
</reference>
<dbReference type="InterPro" id="IPR029068">
    <property type="entry name" value="Glyas_Bleomycin-R_OHBP_Dase"/>
</dbReference>
<dbReference type="PROSITE" id="PS51819">
    <property type="entry name" value="VOC"/>
    <property type="match status" value="2"/>
</dbReference>
<dbReference type="AlphaFoldDB" id="A0A1N7ARD7"/>
<dbReference type="OrthoDB" id="9795618at2"/>
<dbReference type="STRING" id="228959.SAMN05421797_11417"/>
<dbReference type="SUPFAM" id="SSF54593">
    <property type="entry name" value="Glyoxalase/Bleomycin resistance protein/Dihydroxybiphenyl dioxygenase"/>
    <property type="match status" value="2"/>
</dbReference>
<organism evidence="3 4">
    <name type="scientific">Maribacter ulvicola</name>
    <dbReference type="NCBI Taxonomy" id="228959"/>
    <lineage>
        <taxon>Bacteria</taxon>
        <taxon>Pseudomonadati</taxon>
        <taxon>Bacteroidota</taxon>
        <taxon>Flavobacteriia</taxon>
        <taxon>Flavobacteriales</taxon>
        <taxon>Flavobacteriaceae</taxon>
        <taxon>Maribacter</taxon>
    </lineage>
</organism>
<evidence type="ECO:0000259" key="2">
    <source>
        <dbReference type="PROSITE" id="PS51819"/>
    </source>
</evidence>
<keyword evidence="3" id="KW-0223">Dioxygenase</keyword>
<evidence type="ECO:0000256" key="1">
    <source>
        <dbReference type="ARBA" id="ARBA00022723"/>
    </source>
</evidence>
<keyword evidence="3" id="KW-0560">Oxidoreductase</keyword>
<keyword evidence="1" id="KW-0479">Metal-binding</keyword>
<evidence type="ECO:0000313" key="4">
    <source>
        <dbReference type="Proteomes" id="UP000186953"/>
    </source>
</evidence>
<feature type="domain" description="VOC" evidence="2">
    <location>
        <begin position="7"/>
        <end position="145"/>
    </location>
</feature>
<dbReference type="PANTHER" id="PTHR43048:SF3">
    <property type="entry name" value="METHYLMALONYL-COA EPIMERASE, MITOCHONDRIAL"/>
    <property type="match status" value="1"/>
</dbReference>
<dbReference type="InterPro" id="IPR004360">
    <property type="entry name" value="Glyas_Fos-R_dOase_dom"/>
</dbReference>
<dbReference type="GO" id="GO:0004493">
    <property type="term" value="F:methylmalonyl-CoA epimerase activity"/>
    <property type="evidence" value="ECO:0007669"/>
    <property type="project" value="TreeGrafter"/>
</dbReference>
<feature type="domain" description="VOC" evidence="2">
    <location>
        <begin position="158"/>
        <end position="306"/>
    </location>
</feature>
<dbReference type="EMBL" id="FTMA01000014">
    <property type="protein sequence ID" value="SIR41586.1"/>
    <property type="molecule type" value="Genomic_DNA"/>
</dbReference>
<dbReference type="Gene3D" id="3.10.180.10">
    <property type="entry name" value="2,3-Dihydroxybiphenyl 1,2-Dioxygenase, domain 1"/>
    <property type="match status" value="2"/>
</dbReference>
<evidence type="ECO:0000313" key="3">
    <source>
        <dbReference type="EMBL" id="SIR41586.1"/>
    </source>
</evidence>
<dbReference type="PANTHER" id="PTHR43048">
    <property type="entry name" value="METHYLMALONYL-COA EPIMERASE"/>
    <property type="match status" value="1"/>
</dbReference>
<dbReference type="GO" id="GO:0046872">
    <property type="term" value="F:metal ion binding"/>
    <property type="evidence" value="ECO:0007669"/>
    <property type="project" value="UniProtKB-KW"/>
</dbReference>
<keyword evidence="4" id="KW-1185">Reference proteome</keyword>
<dbReference type="GO" id="GO:0046491">
    <property type="term" value="P:L-methylmalonyl-CoA metabolic process"/>
    <property type="evidence" value="ECO:0007669"/>
    <property type="project" value="TreeGrafter"/>
</dbReference>
<dbReference type="Pfam" id="PF00903">
    <property type="entry name" value="Glyoxalase"/>
    <property type="match status" value="2"/>
</dbReference>
<dbReference type="Proteomes" id="UP000186953">
    <property type="component" value="Unassembled WGS sequence"/>
</dbReference>
<sequence length="347" mass="39434">MVEMINGIQQIGIGVLDVKKVFNWYRKHLSFDILLFEDEAVAALMAKYTNGKAEKREAYLALNMTGGGGLEIWQFKDRTPAAPLSTIQFGDLGIYAMKIRCKHLISMHSYLKGIGISQLSEIKHSYCSNFYFTDPFGNRVQMVEDHYIFCKESSRNGGVQGAVIGVSNMEASLQFYSSILNYSIVEYDTVEIADDIFKSKFRRVVISQERKFVGGFGDLLGPTQLELVQVLDRTPVKIFENRLWGDLGYIHLCFDVSGMNVIREKAKQHNYPFTVDSANSFDMGKAAGHFSYIEDPDGTLIELVETHKVPILKSLGLYLNLKKRNPQRTLPKWLVKSLSFHRVKKDK</sequence>
<name>A0A1N7ARD7_9FLAO</name>